<dbReference type="InterPro" id="IPR005532">
    <property type="entry name" value="SUMF_dom"/>
</dbReference>
<dbReference type="Pfam" id="PF03781">
    <property type="entry name" value="FGE-sulfatase"/>
    <property type="match status" value="1"/>
</dbReference>
<evidence type="ECO:0000313" key="3">
    <source>
        <dbReference type="Proteomes" id="UP000624325"/>
    </source>
</evidence>
<dbReference type="Gene3D" id="3.90.1580.10">
    <property type="entry name" value="paralog of FGE (formylglycine-generating enzyme)"/>
    <property type="match status" value="1"/>
</dbReference>
<keyword evidence="3" id="KW-1185">Reference proteome</keyword>
<dbReference type="InterPro" id="IPR016187">
    <property type="entry name" value="CTDL_fold"/>
</dbReference>
<protein>
    <recommendedName>
        <fullName evidence="1">Sulfatase-modifying factor enzyme-like domain-containing protein</fullName>
    </recommendedName>
</protein>
<evidence type="ECO:0000313" key="2">
    <source>
        <dbReference type="EMBL" id="GIF58012.1"/>
    </source>
</evidence>
<feature type="domain" description="Sulfatase-modifying factor enzyme-like" evidence="1">
    <location>
        <begin position="8"/>
        <end position="249"/>
    </location>
</feature>
<dbReference type="Proteomes" id="UP000624325">
    <property type="component" value="Unassembled WGS sequence"/>
</dbReference>
<comment type="caution">
    <text evidence="2">The sequence shown here is derived from an EMBL/GenBank/DDBJ whole genome shotgun (WGS) entry which is preliminary data.</text>
</comment>
<sequence>MPLTDLTFVQVPPGTFQRPRSDDQARQTVNITKPVQWSTMPVTAGLYRAYRTATGHTDDPQLEIWDGEWRPGPTFSQANVHGDDVPVVGTSYPDALAFIAWLSQRDSRPYRLPTEAEFEYALRDGCTVDCGSTCVPSRKHTTSEWPAAFLACWSTATLKPNGYGIHALNGVIWYWCSDWYAPYPDLQNLNDPRGPQSQPNSSQWKGRTLPAGRVIRGGSFSYSQSYGACTNRHFSLPADRNVNLGFRVVCDA</sequence>
<dbReference type="RefSeq" id="WP_203704346.1">
    <property type="nucleotide sequence ID" value="NZ_BAAALU010000024.1"/>
</dbReference>
<dbReference type="EMBL" id="BONC01000028">
    <property type="protein sequence ID" value="GIF58012.1"/>
    <property type="molecule type" value="Genomic_DNA"/>
</dbReference>
<name>A0ABQ4C5E9_9ACTN</name>
<dbReference type="InterPro" id="IPR051043">
    <property type="entry name" value="Sulfatase_Mod_Factor_Kinase"/>
</dbReference>
<dbReference type="InterPro" id="IPR042095">
    <property type="entry name" value="SUMF_sf"/>
</dbReference>
<dbReference type="SUPFAM" id="SSF56436">
    <property type="entry name" value="C-type lectin-like"/>
    <property type="match status" value="1"/>
</dbReference>
<organism evidence="2 3">
    <name type="scientific">Asanoa iriomotensis</name>
    <dbReference type="NCBI Taxonomy" id="234613"/>
    <lineage>
        <taxon>Bacteria</taxon>
        <taxon>Bacillati</taxon>
        <taxon>Actinomycetota</taxon>
        <taxon>Actinomycetes</taxon>
        <taxon>Micromonosporales</taxon>
        <taxon>Micromonosporaceae</taxon>
        <taxon>Asanoa</taxon>
    </lineage>
</organism>
<dbReference type="PANTHER" id="PTHR23150:SF19">
    <property type="entry name" value="FORMYLGLYCINE-GENERATING ENZYME"/>
    <property type="match status" value="1"/>
</dbReference>
<proteinExistence type="predicted"/>
<evidence type="ECO:0000259" key="1">
    <source>
        <dbReference type="Pfam" id="PF03781"/>
    </source>
</evidence>
<reference evidence="2 3" key="1">
    <citation type="submission" date="2021-01" db="EMBL/GenBank/DDBJ databases">
        <title>Whole genome shotgun sequence of Asanoa iriomotensis NBRC 100142.</title>
        <authorList>
            <person name="Komaki H."/>
            <person name="Tamura T."/>
        </authorList>
    </citation>
    <scope>NUCLEOTIDE SEQUENCE [LARGE SCALE GENOMIC DNA]</scope>
    <source>
        <strain evidence="2 3">NBRC 100142</strain>
    </source>
</reference>
<dbReference type="PANTHER" id="PTHR23150">
    <property type="entry name" value="SULFATASE MODIFYING FACTOR 1, 2"/>
    <property type="match status" value="1"/>
</dbReference>
<accession>A0ABQ4C5E9</accession>
<gene>
    <name evidence="2" type="ORF">Air01nite_41070</name>
</gene>